<gene>
    <name evidence="2" type="ORF">C1645_743703</name>
</gene>
<feature type="region of interest" description="Disordered" evidence="1">
    <location>
        <begin position="90"/>
        <end position="112"/>
    </location>
</feature>
<name>A0A397S898_9GLOM</name>
<evidence type="ECO:0000313" key="2">
    <source>
        <dbReference type="EMBL" id="RIA82540.1"/>
    </source>
</evidence>
<protein>
    <submittedName>
        <fullName evidence="2">Uncharacterized protein</fullName>
    </submittedName>
</protein>
<accession>A0A397S898</accession>
<proteinExistence type="predicted"/>
<reference evidence="2 3" key="1">
    <citation type="submission" date="2018-06" db="EMBL/GenBank/DDBJ databases">
        <title>Comparative genomics reveals the genomic features of Rhizophagus irregularis, R. cerebriforme, R. diaphanum and Gigaspora rosea, and their symbiotic lifestyle signature.</title>
        <authorList>
            <person name="Morin E."/>
            <person name="San Clemente H."/>
            <person name="Chen E.C.H."/>
            <person name="De La Providencia I."/>
            <person name="Hainaut M."/>
            <person name="Kuo A."/>
            <person name="Kohler A."/>
            <person name="Murat C."/>
            <person name="Tang N."/>
            <person name="Roy S."/>
            <person name="Loubradou J."/>
            <person name="Henrissat B."/>
            <person name="Grigoriev I.V."/>
            <person name="Corradi N."/>
            <person name="Roux C."/>
            <person name="Martin F.M."/>
        </authorList>
    </citation>
    <scope>NUCLEOTIDE SEQUENCE [LARGE SCALE GENOMIC DNA]</scope>
    <source>
        <strain evidence="2 3">DAOM 227022</strain>
    </source>
</reference>
<feature type="compositionally biased region" description="Basic residues" evidence="1">
    <location>
        <begin position="96"/>
        <end position="106"/>
    </location>
</feature>
<dbReference type="EMBL" id="QKYT01000655">
    <property type="protein sequence ID" value="RIA82540.1"/>
    <property type="molecule type" value="Genomic_DNA"/>
</dbReference>
<evidence type="ECO:0000313" key="3">
    <source>
        <dbReference type="Proteomes" id="UP000265703"/>
    </source>
</evidence>
<comment type="caution">
    <text evidence="2">The sequence shown here is derived from an EMBL/GenBank/DDBJ whole genome shotgun (WGS) entry which is preliminary data.</text>
</comment>
<organism evidence="2 3">
    <name type="scientific">Glomus cerebriforme</name>
    <dbReference type="NCBI Taxonomy" id="658196"/>
    <lineage>
        <taxon>Eukaryota</taxon>
        <taxon>Fungi</taxon>
        <taxon>Fungi incertae sedis</taxon>
        <taxon>Mucoromycota</taxon>
        <taxon>Glomeromycotina</taxon>
        <taxon>Glomeromycetes</taxon>
        <taxon>Glomerales</taxon>
        <taxon>Glomeraceae</taxon>
        <taxon>Glomus</taxon>
    </lineage>
</organism>
<keyword evidence="3" id="KW-1185">Reference proteome</keyword>
<evidence type="ECO:0000256" key="1">
    <source>
        <dbReference type="SAM" id="MobiDB-lite"/>
    </source>
</evidence>
<sequence>MNKIDSIKKTVPKNQICIINQLQKNKCQYIEVDYNQRLDDTKKSNELSSSPKKLISNKLNTQKFHEEYGVAGPSSRTSQELIFITSFDDNEEDKKKANKKKAKSKKKQENWN</sequence>
<dbReference type="Proteomes" id="UP000265703">
    <property type="component" value="Unassembled WGS sequence"/>
</dbReference>
<dbReference type="AlphaFoldDB" id="A0A397S898"/>